<evidence type="ECO:0000256" key="2">
    <source>
        <dbReference type="ARBA" id="ARBA00022692"/>
    </source>
</evidence>
<feature type="transmembrane region" description="Helical" evidence="5">
    <location>
        <begin position="49"/>
        <end position="65"/>
    </location>
</feature>
<dbReference type="CDD" id="cd17316">
    <property type="entry name" value="MFS_SV2_like"/>
    <property type="match status" value="1"/>
</dbReference>
<comment type="caution">
    <text evidence="7">The sequence shown here is derived from an EMBL/GenBank/DDBJ whole genome shotgun (WGS) entry which is preliminary data.</text>
</comment>
<feature type="transmembrane region" description="Helical" evidence="5">
    <location>
        <begin position="297"/>
        <end position="317"/>
    </location>
</feature>
<dbReference type="Proteomes" id="UP000588586">
    <property type="component" value="Unassembled WGS sequence"/>
</dbReference>
<organism evidence="7 8">
    <name type="scientific">Knoellia koreensis</name>
    <dbReference type="NCBI Taxonomy" id="2730921"/>
    <lineage>
        <taxon>Bacteria</taxon>
        <taxon>Bacillati</taxon>
        <taxon>Actinomycetota</taxon>
        <taxon>Actinomycetes</taxon>
        <taxon>Micrococcales</taxon>
        <taxon>Intrasporangiaceae</taxon>
        <taxon>Knoellia</taxon>
    </lineage>
</organism>
<evidence type="ECO:0000256" key="5">
    <source>
        <dbReference type="SAM" id="Phobius"/>
    </source>
</evidence>
<keyword evidence="2 5" id="KW-0812">Transmembrane</keyword>
<gene>
    <name evidence="7" type="ORF">HJG52_11575</name>
</gene>
<feature type="transmembrane region" description="Helical" evidence="5">
    <location>
        <begin position="420"/>
        <end position="440"/>
    </location>
</feature>
<feature type="transmembrane region" description="Helical" evidence="5">
    <location>
        <begin position="102"/>
        <end position="123"/>
    </location>
</feature>
<feature type="transmembrane region" description="Helical" evidence="5">
    <location>
        <begin position="77"/>
        <end position="96"/>
    </location>
</feature>
<evidence type="ECO:0000313" key="7">
    <source>
        <dbReference type="EMBL" id="NNM46644.1"/>
    </source>
</evidence>
<reference evidence="7 8" key="1">
    <citation type="submission" date="2020-04" db="EMBL/GenBank/DDBJ databases">
        <title>Knoellia sp. isolate from air conditioner.</title>
        <authorList>
            <person name="Chea S."/>
            <person name="Kim D.-U."/>
        </authorList>
    </citation>
    <scope>NUCLEOTIDE SEQUENCE [LARGE SCALE GENOMIC DNA]</scope>
    <source>
        <strain evidence="7 8">DB2414S</strain>
    </source>
</reference>
<comment type="subcellular location">
    <subcellularLocation>
        <location evidence="1">Cell membrane</location>
        <topology evidence="1">Multi-pass membrane protein</topology>
    </subcellularLocation>
</comment>
<dbReference type="Gene3D" id="1.20.1250.20">
    <property type="entry name" value="MFS general substrate transporter like domains"/>
    <property type="match status" value="1"/>
</dbReference>
<evidence type="ECO:0000256" key="1">
    <source>
        <dbReference type="ARBA" id="ARBA00004651"/>
    </source>
</evidence>
<protein>
    <submittedName>
        <fullName evidence="7">MFS transporter</fullName>
    </submittedName>
</protein>
<dbReference type="Pfam" id="PF00083">
    <property type="entry name" value="Sugar_tr"/>
    <property type="match status" value="1"/>
</dbReference>
<name>A0A849HJA9_9MICO</name>
<keyword evidence="4 5" id="KW-0472">Membrane</keyword>
<keyword evidence="8" id="KW-1185">Reference proteome</keyword>
<keyword evidence="3 5" id="KW-1133">Transmembrane helix</keyword>
<dbReference type="SUPFAM" id="SSF103473">
    <property type="entry name" value="MFS general substrate transporter"/>
    <property type="match status" value="1"/>
</dbReference>
<evidence type="ECO:0000313" key="8">
    <source>
        <dbReference type="Proteomes" id="UP000588586"/>
    </source>
</evidence>
<feature type="transmembrane region" description="Helical" evidence="5">
    <location>
        <begin position="167"/>
        <end position="186"/>
    </location>
</feature>
<dbReference type="GO" id="GO:0046943">
    <property type="term" value="F:carboxylic acid transmembrane transporter activity"/>
    <property type="evidence" value="ECO:0007669"/>
    <property type="project" value="TreeGrafter"/>
</dbReference>
<sequence length="470" mass="52078">MDRLPWARFHWMVVLGLGTAWILDGLEIQLVASAGFQKTLDMSSTEVGLTGTIYLIGQVVGALFFGRLTDTLGRKRLFVITLAIYLIGSGVAGFAWNVWWLWIWRFIAGLGIGGEYTAINSAIDELIPAKYRGRVDIAINGTYWFGAMIGAFANIFLLDPKLVSENWGWRIGFFVGPVLGLLIIWLRRHIPESPRWMVTHGKGEEAERIVSEIEHSVEERGVKLSPVDESKAMLIKAKENLPWSVLKEVFFKKYPRRTFLGVTMMVTQSFLYNAIFFTYILVLKNFYGLSGSTAEKFFFPFAVGNLLGPLLLGHLFDTIGRRKMIFGTYLLSGSILLLSAFLFRADSLTATTQTLLWCGSFFFASAGASSAYLTVSEIFPLEVRGQAISYFFSIGQVVGAFGPTIYGALIGDGTDRTPLFWGYILGACVMIFGGLVAWFFGVNAEGQSLEDVADPLSKVSDDPPLEPARA</sequence>
<dbReference type="GO" id="GO:0005886">
    <property type="term" value="C:plasma membrane"/>
    <property type="evidence" value="ECO:0007669"/>
    <property type="project" value="UniProtKB-SubCell"/>
</dbReference>
<evidence type="ECO:0000256" key="3">
    <source>
        <dbReference type="ARBA" id="ARBA00022989"/>
    </source>
</evidence>
<feature type="domain" description="Major facilitator superfamily (MFS) profile" evidence="6">
    <location>
        <begin position="1"/>
        <end position="445"/>
    </location>
</feature>
<dbReference type="EMBL" id="JABEPQ010000002">
    <property type="protein sequence ID" value="NNM46644.1"/>
    <property type="molecule type" value="Genomic_DNA"/>
</dbReference>
<proteinExistence type="predicted"/>
<dbReference type="PANTHER" id="PTHR23508">
    <property type="entry name" value="CARBOXYLIC ACID TRANSPORTER PROTEIN HOMOLOG"/>
    <property type="match status" value="1"/>
</dbReference>
<feature type="transmembrane region" description="Helical" evidence="5">
    <location>
        <begin position="354"/>
        <end position="375"/>
    </location>
</feature>
<dbReference type="InterPro" id="IPR005828">
    <property type="entry name" value="MFS_sugar_transport-like"/>
</dbReference>
<feature type="transmembrane region" description="Helical" evidence="5">
    <location>
        <begin position="324"/>
        <end position="342"/>
    </location>
</feature>
<dbReference type="PROSITE" id="PS50850">
    <property type="entry name" value="MFS"/>
    <property type="match status" value="1"/>
</dbReference>
<dbReference type="AlphaFoldDB" id="A0A849HJA9"/>
<dbReference type="InterPro" id="IPR036259">
    <property type="entry name" value="MFS_trans_sf"/>
</dbReference>
<accession>A0A849HJA9</accession>
<feature type="transmembrane region" description="Helical" evidence="5">
    <location>
        <begin position="259"/>
        <end position="282"/>
    </location>
</feature>
<evidence type="ECO:0000259" key="6">
    <source>
        <dbReference type="PROSITE" id="PS50850"/>
    </source>
</evidence>
<dbReference type="PANTHER" id="PTHR23508:SF10">
    <property type="entry name" value="CARBOXYLIC ACID TRANSPORTER PROTEIN HOMOLOG"/>
    <property type="match status" value="1"/>
</dbReference>
<feature type="transmembrane region" description="Helical" evidence="5">
    <location>
        <begin position="135"/>
        <end position="155"/>
    </location>
</feature>
<evidence type="ECO:0000256" key="4">
    <source>
        <dbReference type="ARBA" id="ARBA00023136"/>
    </source>
</evidence>
<dbReference type="InterPro" id="IPR020846">
    <property type="entry name" value="MFS_dom"/>
</dbReference>
<feature type="transmembrane region" description="Helical" evidence="5">
    <location>
        <begin position="387"/>
        <end position="408"/>
    </location>
</feature>